<evidence type="ECO:0000256" key="6">
    <source>
        <dbReference type="ARBA" id="ARBA00022989"/>
    </source>
</evidence>
<feature type="domain" description="Cation efflux protein transmembrane" evidence="10">
    <location>
        <begin position="30"/>
        <end position="251"/>
    </location>
</feature>
<evidence type="ECO:0000256" key="7">
    <source>
        <dbReference type="ARBA" id="ARBA00023065"/>
    </source>
</evidence>
<comment type="subcellular location">
    <subcellularLocation>
        <location evidence="1">Membrane</location>
        <topology evidence="1">Multi-pass membrane protein</topology>
    </subcellularLocation>
</comment>
<feature type="transmembrane region" description="Helical" evidence="9">
    <location>
        <begin position="194"/>
        <end position="217"/>
    </location>
</feature>
<dbReference type="NCBIfam" id="TIGR01297">
    <property type="entry name" value="CDF"/>
    <property type="match status" value="1"/>
</dbReference>
<keyword evidence="6 9" id="KW-1133">Transmembrane helix</keyword>
<evidence type="ECO:0000256" key="4">
    <source>
        <dbReference type="ARBA" id="ARBA00022692"/>
    </source>
</evidence>
<keyword evidence="5" id="KW-0862">Zinc</keyword>
<dbReference type="InterPro" id="IPR050681">
    <property type="entry name" value="CDF/SLC30A"/>
</dbReference>
<evidence type="ECO:0000313" key="13">
    <source>
        <dbReference type="Proteomes" id="UP001201812"/>
    </source>
</evidence>
<dbReference type="GO" id="GO:0005886">
    <property type="term" value="C:plasma membrane"/>
    <property type="evidence" value="ECO:0007669"/>
    <property type="project" value="TreeGrafter"/>
</dbReference>
<comment type="caution">
    <text evidence="12">The sequence shown here is derived from an EMBL/GenBank/DDBJ whole genome shotgun (WGS) entry which is preliminary data.</text>
</comment>
<dbReference type="AlphaFoldDB" id="A0AAD4QUS3"/>
<dbReference type="InterPro" id="IPR027470">
    <property type="entry name" value="Cation_efflux_CTD"/>
</dbReference>
<keyword evidence="13" id="KW-1185">Reference proteome</keyword>
<reference evidence="12" key="1">
    <citation type="submission" date="2022-01" db="EMBL/GenBank/DDBJ databases">
        <title>Genome Sequence Resource for Two Populations of Ditylenchus destructor, the Migratory Endoparasitic Phytonematode.</title>
        <authorList>
            <person name="Zhang H."/>
            <person name="Lin R."/>
            <person name="Xie B."/>
        </authorList>
    </citation>
    <scope>NUCLEOTIDE SEQUENCE</scope>
    <source>
        <strain evidence="12">BazhouSP</strain>
    </source>
</reference>
<dbReference type="Pfam" id="PF01545">
    <property type="entry name" value="Cation_efflux"/>
    <property type="match status" value="1"/>
</dbReference>
<keyword evidence="3" id="KW-0813">Transport</keyword>
<name>A0AAD4QUS3_9BILA</name>
<feature type="transmembrane region" description="Helical" evidence="9">
    <location>
        <begin position="98"/>
        <end position="123"/>
    </location>
</feature>
<feature type="transmembrane region" description="Helical" evidence="9">
    <location>
        <begin position="29"/>
        <end position="50"/>
    </location>
</feature>
<keyword evidence="7" id="KW-0406">Ion transport</keyword>
<dbReference type="Proteomes" id="UP001201812">
    <property type="component" value="Unassembled WGS sequence"/>
</dbReference>
<accession>A0AAD4QUS3</accession>
<feature type="transmembrane region" description="Helical" evidence="9">
    <location>
        <begin position="135"/>
        <end position="155"/>
    </location>
</feature>
<sequence>MNGNIVNNQASERSFNEVVKHSSRRNEKLLIIVSVFTFLFIAAELVGGYYGNSLAIMTNAFHMMFDLVHFLVSILAIRLGRRMPNAKFSFGFQRAEVLGHLISVLIIWALTGMMIYMSMMRIIHRNFDIEPDMMIITAGIGVGFSIIIGCLLYFAKSRKSSKTNAKDDISVNEGYPEIVEGTQIGHQNLKIEAAFIHVLVNLVQSIGVLIAAVVIKFTEFKLADPICTFVFGLLVLITTISVLKEVIFVLLEAVPPHVDMPKLSADIFSVIGVQKICEMQIWSLNMDTTAISVHISVSQSEDTHICHIAKSVHKKLKQNHGFTFATVQIHPNSEEVDDIHDV</sequence>
<dbReference type="EMBL" id="JAKKPZ010000097">
    <property type="protein sequence ID" value="KAI1702538.1"/>
    <property type="molecule type" value="Genomic_DNA"/>
</dbReference>
<evidence type="ECO:0000256" key="3">
    <source>
        <dbReference type="ARBA" id="ARBA00022448"/>
    </source>
</evidence>
<evidence type="ECO:0000259" key="11">
    <source>
        <dbReference type="Pfam" id="PF16916"/>
    </source>
</evidence>
<evidence type="ECO:0000256" key="2">
    <source>
        <dbReference type="ARBA" id="ARBA00008873"/>
    </source>
</evidence>
<keyword evidence="5" id="KW-0864">Zinc transport</keyword>
<dbReference type="GO" id="GO:0005385">
    <property type="term" value="F:zinc ion transmembrane transporter activity"/>
    <property type="evidence" value="ECO:0007669"/>
    <property type="project" value="TreeGrafter"/>
</dbReference>
<feature type="transmembrane region" description="Helical" evidence="9">
    <location>
        <begin position="229"/>
        <end position="251"/>
    </location>
</feature>
<proteinExistence type="inferred from homology"/>
<dbReference type="GO" id="GO:0010043">
    <property type="term" value="P:response to zinc ion"/>
    <property type="evidence" value="ECO:0007669"/>
    <property type="project" value="TreeGrafter"/>
</dbReference>
<keyword evidence="8 9" id="KW-0472">Membrane</keyword>
<evidence type="ECO:0000313" key="12">
    <source>
        <dbReference type="EMBL" id="KAI1702538.1"/>
    </source>
</evidence>
<evidence type="ECO:0000256" key="1">
    <source>
        <dbReference type="ARBA" id="ARBA00004141"/>
    </source>
</evidence>
<dbReference type="InterPro" id="IPR002524">
    <property type="entry name" value="Cation_efflux"/>
</dbReference>
<feature type="transmembrane region" description="Helical" evidence="9">
    <location>
        <begin position="56"/>
        <end position="77"/>
    </location>
</feature>
<evidence type="ECO:0000256" key="9">
    <source>
        <dbReference type="SAM" id="Phobius"/>
    </source>
</evidence>
<dbReference type="PANTHER" id="PTHR11562:SF84">
    <property type="entry name" value="LD05335P"/>
    <property type="match status" value="1"/>
</dbReference>
<evidence type="ECO:0000259" key="10">
    <source>
        <dbReference type="Pfam" id="PF01545"/>
    </source>
</evidence>
<evidence type="ECO:0000256" key="8">
    <source>
        <dbReference type="ARBA" id="ARBA00023136"/>
    </source>
</evidence>
<dbReference type="SUPFAM" id="SSF161111">
    <property type="entry name" value="Cation efflux protein transmembrane domain-like"/>
    <property type="match status" value="1"/>
</dbReference>
<dbReference type="InterPro" id="IPR027469">
    <property type="entry name" value="Cation_efflux_TMD_sf"/>
</dbReference>
<dbReference type="Gene3D" id="1.20.1510.10">
    <property type="entry name" value="Cation efflux protein transmembrane domain"/>
    <property type="match status" value="1"/>
</dbReference>
<dbReference type="PANTHER" id="PTHR11562">
    <property type="entry name" value="CATION EFFLUX PROTEIN/ ZINC TRANSPORTER"/>
    <property type="match status" value="1"/>
</dbReference>
<keyword evidence="4 9" id="KW-0812">Transmembrane</keyword>
<evidence type="ECO:0000256" key="5">
    <source>
        <dbReference type="ARBA" id="ARBA00022906"/>
    </source>
</evidence>
<protein>
    <submittedName>
        <fullName evidence="12">Cation efflux family domain-containing protein</fullName>
    </submittedName>
</protein>
<dbReference type="Pfam" id="PF16916">
    <property type="entry name" value="ZT_dimer"/>
    <property type="match status" value="1"/>
</dbReference>
<feature type="domain" description="Cation efflux protein cytoplasmic" evidence="11">
    <location>
        <begin position="255"/>
        <end position="331"/>
    </location>
</feature>
<gene>
    <name evidence="12" type="ORF">DdX_15437</name>
</gene>
<dbReference type="InterPro" id="IPR058533">
    <property type="entry name" value="Cation_efflux_TM"/>
</dbReference>
<organism evidence="12 13">
    <name type="scientific">Ditylenchus destructor</name>
    <dbReference type="NCBI Taxonomy" id="166010"/>
    <lineage>
        <taxon>Eukaryota</taxon>
        <taxon>Metazoa</taxon>
        <taxon>Ecdysozoa</taxon>
        <taxon>Nematoda</taxon>
        <taxon>Chromadorea</taxon>
        <taxon>Rhabditida</taxon>
        <taxon>Tylenchina</taxon>
        <taxon>Tylenchomorpha</taxon>
        <taxon>Sphaerularioidea</taxon>
        <taxon>Anguinidae</taxon>
        <taxon>Anguininae</taxon>
        <taxon>Ditylenchus</taxon>
    </lineage>
</organism>
<comment type="similarity">
    <text evidence="2">Belongs to the cation diffusion facilitator (CDF) transporter (TC 2.A.4) family. SLC30A subfamily.</text>
</comment>